<evidence type="ECO:0000256" key="1">
    <source>
        <dbReference type="SAM" id="MobiDB-lite"/>
    </source>
</evidence>
<keyword evidence="4" id="KW-1185">Reference proteome</keyword>
<evidence type="ECO:0000313" key="4">
    <source>
        <dbReference type="Proteomes" id="UP001617351"/>
    </source>
</evidence>
<dbReference type="InterPro" id="IPR011009">
    <property type="entry name" value="Kinase-like_dom_sf"/>
</dbReference>
<sequence length="351" mass="35680">MNQEHAARRLGKGAVPAPAAPLPAALAAYATGEPEPAYRLLAEREDGTVVRCGQVVAKAHAADSDPEELAVRMRIAADPALAGVLLPPLRPGAGLLRGRPVSLWPYGDPVDAERPEDAPWEAAAELLAALHRVPLAALPGPLPAMRGPAKLARALRRLARAGGPDRGPRPAAGSPAVPRAPGGGGGGSGLGPQVVWDAARTLPAWARGEVPAPGGGVLCHGDLHLGQLVRGSAAGGGWRLIDVDDLGVGAPAWDLARPAAWYAAGVLGSGAWGRFLGAYRAAGGPAAGPAGCDPWPALDAAARALTVQTAALALAKAAENRRRLDDVERLMVESCARIATLPPDLEGPRPA</sequence>
<feature type="compositionally biased region" description="Gly residues" evidence="1">
    <location>
        <begin position="181"/>
        <end position="190"/>
    </location>
</feature>
<comment type="caution">
    <text evidence="3">The sequence shown here is derived from an EMBL/GenBank/DDBJ whole genome shotgun (WGS) entry which is preliminary data.</text>
</comment>
<protein>
    <submittedName>
        <fullName evidence="3">Phosphotransferase</fullName>
    </submittedName>
</protein>
<dbReference type="SUPFAM" id="SSF56112">
    <property type="entry name" value="Protein kinase-like (PK-like)"/>
    <property type="match status" value="1"/>
</dbReference>
<dbReference type="Proteomes" id="UP001617351">
    <property type="component" value="Unassembled WGS sequence"/>
</dbReference>
<evidence type="ECO:0000259" key="2">
    <source>
        <dbReference type="Pfam" id="PF01636"/>
    </source>
</evidence>
<dbReference type="RefSeq" id="WP_402383245.1">
    <property type="nucleotide sequence ID" value="NZ_JBIUYY010000009.1"/>
</dbReference>
<evidence type="ECO:0000313" key="3">
    <source>
        <dbReference type="EMBL" id="MFJ2823599.1"/>
    </source>
</evidence>
<dbReference type="EMBL" id="JBIUYY010000009">
    <property type="protein sequence ID" value="MFJ2823599.1"/>
    <property type="molecule type" value="Genomic_DNA"/>
</dbReference>
<dbReference type="InterPro" id="IPR002575">
    <property type="entry name" value="Aminoglycoside_PTrfase"/>
</dbReference>
<accession>A0ABW8EK67</accession>
<dbReference type="Gene3D" id="3.90.1200.10">
    <property type="match status" value="1"/>
</dbReference>
<feature type="compositionally biased region" description="Low complexity" evidence="1">
    <location>
        <begin position="169"/>
        <end position="180"/>
    </location>
</feature>
<gene>
    <name evidence="3" type="ORF">ACIO7M_21165</name>
</gene>
<feature type="domain" description="Aminoglycoside phosphotransferase" evidence="2">
    <location>
        <begin position="62"/>
        <end position="295"/>
    </location>
</feature>
<feature type="region of interest" description="Disordered" evidence="1">
    <location>
        <begin position="160"/>
        <end position="192"/>
    </location>
</feature>
<name>A0ABW8EK67_STRT5</name>
<organism evidence="3 4">
    <name type="scientific">Streptomyces toxytricini</name>
    <name type="common">Actinomyces toxytricini</name>
    <dbReference type="NCBI Taxonomy" id="67369"/>
    <lineage>
        <taxon>Bacteria</taxon>
        <taxon>Bacillati</taxon>
        <taxon>Actinomycetota</taxon>
        <taxon>Actinomycetes</taxon>
        <taxon>Kitasatosporales</taxon>
        <taxon>Streptomycetaceae</taxon>
        <taxon>Streptomyces</taxon>
    </lineage>
</organism>
<reference evidence="3 4" key="1">
    <citation type="submission" date="2024-10" db="EMBL/GenBank/DDBJ databases">
        <title>The Natural Products Discovery Center: Release of the First 8490 Sequenced Strains for Exploring Actinobacteria Biosynthetic Diversity.</title>
        <authorList>
            <person name="Kalkreuter E."/>
            <person name="Kautsar S.A."/>
            <person name="Yang D."/>
            <person name="Bader C.D."/>
            <person name="Teijaro C.N."/>
            <person name="Fluegel L."/>
            <person name="Davis C.M."/>
            <person name="Simpson J.R."/>
            <person name="Lauterbach L."/>
            <person name="Steele A.D."/>
            <person name="Gui C."/>
            <person name="Meng S."/>
            <person name="Li G."/>
            <person name="Viehrig K."/>
            <person name="Ye F."/>
            <person name="Su P."/>
            <person name="Kiefer A.F."/>
            <person name="Nichols A."/>
            <person name="Cepeda A.J."/>
            <person name="Yan W."/>
            <person name="Fan B."/>
            <person name="Jiang Y."/>
            <person name="Adhikari A."/>
            <person name="Zheng C.-J."/>
            <person name="Schuster L."/>
            <person name="Cowan T.M."/>
            <person name="Smanski M.J."/>
            <person name="Chevrette M.G."/>
            <person name="De Carvalho L.P.S."/>
            <person name="Shen B."/>
        </authorList>
    </citation>
    <scope>NUCLEOTIDE SEQUENCE [LARGE SCALE GENOMIC DNA]</scope>
    <source>
        <strain evidence="3 4">NPDC087220</strain>
    </source>
</reference>
<dbReference type="Pfam" id="PF01636">
    <property type="entry name" value="APH"/>
    <property type="match status" value="1"/>
</dbReference>
<proteinExistence type="predicted"/>